<feature type="region of interest" description="Disordered" evidence="1">
    <location>
        <begin position="50"/>
        <end position="73"/>
    </location>
</feature>
<dbReference type="Proteomes" id="UP000240317">
    <property type="component" value="Unassembled WGS sequence"/>
</dbReference>
<sequence length="73" mass="7902">MTLEVDCFAVRHRLFTLQGQEVTAIPDNIGCAGGREVVVLPRWSLRPDGVPPDVSALPDGRSVLESLNTDRSA</sequence>
<comment type="caution">
    <text evidence="2">The sequence shown here is derived from an EMBL/GenBank/DDBJ whole genome shotgun (WGS) entry which is preliminary data.</text>
</comment>
<proteinExistence type="predicted"/>
<gene>
    <name evidence="2" type="ORF">C8263_01760</name>
</gene>
<name>A0A2T3WCY7_9DEIO</name>
<dbReference type="EMBL" id="PYSV01000001">
    <property type="protein sequence ID" value="PTA69765.1"/>
    <property type="molecule type" value="Genomic_DNA"/>
</dbReference>
<protein>
    <submittedName>
        <fullName evidence="2">Uncharacterized protein</fullName>
    </submittedName>
</protein>
<evidence type="ECO:0000313" key="2">
    <source>
        <dbReference type="EMBL" id="PTA69765.1"/>
    </source>
</evidence>
<dbReference type="RefSeq" id="WP_107136357.1">
    <property type="nucleotide sequence ID" value="NZ_PYSV01000001.1"/>
</dbReference>
<accession>A0A2T3WCY7</accession>
<dbReference type="AlphaFoldDB" id="A0A2T3WCY7"/>
<reference evidence="2 3" key="1">
    <citation type="submission" date="2018-03" db="EMBL/GenBank/DDBJ databases">
        <title>Draft genome of Deinococcus sp. OD32.</title>
        <authorList>
            <person name="Wang X.-P."/>
            <person name="Du Z.-J."/>
        </authorList>
    </citation>
    <scope>NUCLEOTIDE SEQUENCE [LARGE SCALE GENOMIC DNA]</scope>
    <source>
        <strain evidence="2 3">OD32</strain>
    </source>
</reference>
<organism evidence="2 3">
    <name type="scientific">Deinococcus arcticus</name>
    <dbReference type="NCBI Taxonomy" id="2136176"/>
    <lineage>
        <taxon>Bacteria</taxon>
        <taxon>Thermotogati</taxon>
        <taxon>Deinococcota</taxon>
        <taxon>Deinococci</taxon>
        <taxon>Deinococcales</taxon>
        <taxon>Deinococcaceae</taxon>
        <taxon>Deinococcus</taxon>
    </lineage>
</organism>
<keyword evidence="3" id="KW-1185">Reference proteome</keyword>
<evidence type="ECO:0000313" key="3">
    <source>
        <dbReference type="Proteomes" id="UP000240317"/>
    </source>
</evidence>
<evidence type="ECO:0000256" key="1">
    <source>
        <dbReference type="SAM" id="MobiDB-lite"/>
    </source>
</evidence>